<dbReference type="OrthoDB" id="9802240at2"/>
<keyword evidence="5" id="KW-0132">Cell division</keyword>
<accession>A0A1S8GPN4</accession>
<feature type="transmembrane region" description="Helical" evidence="6">
    <location>
        <begin position="21"/>
        <end position="39"/>
    </location>
</feature>
<dbReference type="InterPro" id="IPR006311">
    <property type="entry name" value="TAT_signal"/>
</dbReference>
<keyword evidence="6" id="KW-0472">Membrane</keyword>
<dbReference type="PANTHER" id="PTHR36842">
    <property type="entry name" value="PROTEIN TOLB HOMOLOG"/>
    <property type="match status" value="1"/>
</dbReference>
<dbReference type="STRING" id="1539051.AL01_06055"/>
<dbReference type="InterPro" id="IPR011659">
    <property type="entry name" value="WD40"/>
</dbReference>
<dbReference type="Proteomes" id="UP000200980">
    <property type="component" value="Unassembled WGS sequence"/>
</dbReference>
<reference evidence="8 9" key="1">
    <citation type="journal article" date="2016" name="PLoS ONE">
        <title>Whole-Genome Sequence Analysis of Bombella intestini LMG 28161T, a Novel Acetic Acid Bacterium Isolated from the Crop of a Red-Tailed Bumble Bee, Bombus lapidarius.</title>
        <authorList>
            <person name="Li L."/>
            <person name="Illeghems K."/>
            <person name="Van Kerrebroeck S."/>
            <person name="Borremans W."/>
            <person name="Cleenwerck I."/>
            <person name="Smagghe G."/>
            <person name="De Vuyst L."/>
            <person name="Vandamme P."/>
        </authorList>
    </citation>
    <scope>NUCLEOTIDE SEQUENCE [LARGE SCALE GENOMIC DNA]</scope>
    <source>
        <strain evidence="8 9">R-52487</strain>
    </source>
</reference>
<comment type="subunit">
    <text evidence="5">The Tol-Pal system is composed of five core proteins: the inner membrane proteins TolA, TolQ and TolR, the periplasmic protein TolB and the outer membrane protein Pal. They form a network linking the inner and outer membranes and the peptidoglycan layer.</text>
</comment>
<keyword evidence="6" id="KW-0812">Transmembrane</keyword>
<feature type="domain" description="TolB N-terminal" evidence="7">
    <location>
        <begin position="53"/>
        <end position="145"/>
    </location>
</feature>
<dbReference type="Gene3D" id="3.40.50.10070">
    <property type="entry name" value="TolB, N-terminal domain"/>
    <property type="match status" value="1"/>
</dbReference>
<dbReference type="GO" id="GO:0042597">
    <property type="term" value="C:periplasmic space"/>
    <property type="evidence" value="ECO:0007669"/>
    <property type="project" value="UniProtKB-SubCell"/>
</dbReference>
<dbReference type="Pfam" id="PF04052">
    <property type="entry name" value="TolB_N"/>
    <property type="match status" value="1"/>
</dbReference>
<dbReference type="EMBL" id="JATM01000003">
    <property type="protein sequence ID" value="OOL18356.1"/>
    <property type="molecule type" value="Genomic_DNA"/>
</dbReference>
<dbReference type="InterPro" id="IPR007195">
    <property type="entry name" value="TolB_N"/>
</dbReference>
<comment type="similarity">
    <text evidence="2 5">Belongs to the TolB family.</text>
</comment>
<evidence type="ECO:0000256" key="4">
    <source>
        <dbReference type="ARBA" id="ARBA00022764"/>
    </source>
</evidence>
<dbReference type="Gene3D" id="2.120.10.30">
    <property type="entry name" value="TolB, C-terminal domain"/>
    <property type="match status" value="1"/>
</dbReference>
<dbReference type="GO" id="GO:0017038">
    <property type="term" value="P:protein import"/>
    <property type="evidence" value="ECO:0007669"/>
    <property type="project" value="InterPro"/>
</dbReference>
<organism evidence="8 9">
    <name type="scientific">Bombella intestini</name>
    <dbReference type="NCBI Taxonomy" id="1539051"/>
    <lineage>
        <taxon>Bacteria</taxon>
        <taxon>Pseudomonadati</taxon>
        <taxon>Pseudomonadota</taxon>
        <taxon>Alphaproteobacteria</taxon>
        <taxon>Acetobacterales</taxon>
        <taxon>Acetobacteraceae</taxon>
        <taxon>Bombella</taxon>
    </lineage>
</organism>
<dbReference type="PROSITE" id="PS51318">
    <property type="entry name" value="TAT"/>
    <property type="match status" value="1"/>
</dbReference>
<evidence type="ECO:0000259" key="7">
    <source>
        <dbReference type="Pfam" id="PF04052"/>
    </source>
</evidence>
<proteinExistence type="inferred from homology"/>
<dbReference type="InterPro" id="IPR014167">
    <property type="entry name" value="Tol-Pal_TolB"/>
</dbReference>
<dbReference type="AlphaFoldDB" id="A0A1S8GPN4"/>
<dbReference type="PANTHER" id="PTHR36842:SF1">
    <property type="entry name" value="PROTEIN TOLB"/>
    <property type="match status" value="1"/>
</dbReference>
<dbReference type="NCBIfam" id="TIGR02800">
    <property type="entry name" value="propeller_TolB"/>
    <property type="match status" value="1"/>
</dbReference>
<dbReference type="SUPFAM" id="SSF69304">
    <property type="entry name" value="Tricorn protease N-terminal domain"/>
    <property type="match status" value="1"/>
</dbReference>
<dbReference type="RefSeq" id="WP_077396524.1">
    <property type="nucleotide sequence ID" value="NZ_JATM01000003.1"/>
</dbReference>
<sequence length="456" mass="48075">MSFFSDTEAELLQKHLSRRSLLGGVAAGGVLVTPLALLGSRSARAASGNAPAEITVAGAHQAPIPIVIPDFGPGLGNQISSVISSDLSSTGLFQVMGGTVPASVQPDFSALKARGARVAVAGSAAGSDHVRVEVRLWDVVAGQQMEGRAYTASPSNWRRIAHIIADSIYKRLLGEDGYFDTRIAYISRTGPRRHQATRLAIMDQDGANAHMLTNGNWLTLEPRFSPISEQLAFLSYANNRPRVYVYDLNTGQQTILGTFEGISFAPRFSPDGRSIILSATTKDGGADLYLIDLATQHRRRLTSAPGVIDTSPCFSPDGQSIVFNSDRGGSPQLYVMSANGGNAHRISYGNGHYGSPVWSPRGDQIAFVRIGSGGFTLGVMGPDGVGERSLTQGFTVESPSFAPNGRALAFCRQNAAGAGGAGFTSSVAVIDVAGFNEHIIPTTTGASDPAWSPLRR</sequence>
<dbReference type="Pfam" id="PF07676">
    <property type="entry name" value="PD40"/>
    <property type="match status" value="4"/>
</dbReference>
<comment type="function">
    <text evidence="5">Part of the Tol-Pal system, which plays a role in outer membrane invagination during cell division and is important for maintaining outer membrane integrity.</text>
</comment>
<protein>
    <recommendedName>
        <fullName evidence="5">Tol-Pal system protein TolB</fullName>
    </recommendedName>
</protein>
<keyword evidence="6" id="KW-1133">Transmembrane helix</keyword>
<name>A0A1S8GPN4_9PROT</name>
<evidence type="ECO:0000313" key="8">
    <source>
        <dbReference type="EMBL" id="OOL18356.1"/>
    </source>
</evidence>
<evidence type="ECO:0000313" key="9">
    <source>
        <dbReference type="Proteomes" id="UP000200980"/>
    </source>
</evidence>
<dbReference type="InterPro" id="IPR011042">
    <property type="entry name" value="6-blade_b-propeller_TolB-like"/>
</dbReference>
<comment type="subcellular location">
    <subcellularLocation>
        <location evidence="1 5">Periplasm</location>
    </subcellularLocation>
</comment>
<keyword evidence="5" id="KW-0131">Cell cycle</keyword>
<evidence type="ECO:0000256" key="3">
    <source>
        <dbReference type="ARBA" id="ARBA00022729"/>
    </source>
</evidence>
<dbReference type="SUPFAM" id="SSF52964">
    <property type="entry name" value="TolB, N-terminal domain"/>
    <property type="match status" value="1"/>
</dbReference>
<comment type="caution">
    <text evidence="8">The sequence shown here is derived from an EMBL/GenBank/DDBJ whole genome shotgun (WGS) entry which is preliminary data.</text>
</comment>
<dbReference type="HAMAP" id="MF_00671">
    <property type="entry name" value="TolB"/>
    <property type="match status" value="1"/>
</dbReference>
<dbReference type="GO" id="GO:0051301">
    <property type="term" value="P:cell division"/>
    <property type="evidence" value="ECO:0007669"/>
    <property type="project" value="UniProtKB-UniRule"/>
</dbReference>
<gene>
    <name evidence="5 8" type="primary">tolB</name>
    <name evidence="8" type="ORF">AL01_06055</name>
</gene>
<evidence type="ECO:0000256" key="1">
    <source>
        <dbReference type="ARBA" id="ARBA00004418"/>
    </source>
</evidence>
<evidence type="ECO:0000256" key="2">
    <source>
        <dbReference type="ARBA" id="ARBA00009820"/>
    </source>
</evidence>
<evidence type="ECO:0000256" key="6">
    <source>
        <dbReference type="SAM" id="Phobius"/>
    </source>
</evidence>
<keyword evidence="9" id="KW-1185">Reference proteome</keyword>
<evidence type="ECO:0000256" key="5">
    <source>
        <dbReference type="HAMAP-Rule" id="MF_00671"/>
    </source>
</evidence>
<keyword evidence="4 5" id="KW-0574">Periplasm</keyword>
<keyword evidence="3 5" id="KW-0732">Signal</keyword>